<dbReference type="Gene3D" id="3.40.1190.20">
    <property type="match status" value="1"/>
</dbReference>
<evidence type="ECO:0000313" key="8">
    <source>
        <dbReference type="EMBL" id="MCM8570352.1"/>
    </source>
</evidence>
<dbReference type="SUPFAM" id="SSF53613">
    <property type="entry name" value="Ribokinase-like"/>
    <property type="match status" value="1"/>
</dbReference>
<keyword evidence="4" id="KW-0418">Kinase</keyword>
<dbReference type="EMBL" id="JAMSCK010000004">
    <property type="protein sequence ID" value="MCM8570352.1"/>
    <property type="molecule type" value="Genomic_DNA"/>
</dbReference>
<dbReference type="PANTHER" id="PTHR46566">
    <property type="entry name" value="1-PHOSPHOFRUCTOKINASE-RELATED"/>
    <property type="match status" value="1"/>
</dbReference>
<protein>
    <submittedName>
        <fullName evidence="8">1-phosphofructokinase family hexose kinase</fullName>
    </submittedName>
</protein>
<reference evidence="8" key="1">
    <citation type="submission" date="2022-06" db="EMBL/GenBank/DDBJ databases">
        <title>Gramella sediminis sp. nov., isolated from deep-sea sediment of the Indian Ocean.</title>
        <authorList>
            <person name="Yang L."/>
        </authorList>
    </citation>
    <scope>NUCLEOTIDE SEQUENCE</scope>
    <source>
        <strain evidence="8">HMD3159</strain>
    </source>
</reference>
<dbReference type="InterPro" id="IPR017583">
    <property type="entry name" value="Tagatose/fructose_Pkinase"/>
</dbReference>
<evidence type="ECO:0000256" key="3">
    <source>
        <dbReference type="ARBA" id="ARBA00022741"/>
    </source>
</evidence>
<dbReference type="CDD" id="cd01164">
    <property type="entry name" value="FruK_PfkB_like"/>
    <property type="match status" value="1"/>
</dbReference>
<evidence type="ECO:0000256" key="2">
    <source>
        <dbReference type="ARBA" id="ARBA00022679"/>
    </source>
</evidence>
<dbReference type="Pfam" id="PF00294">
    <property type="entry name" value="PfkB"/>
    <property type="match status" value="1"/>
</dbReference>
<gene>
    <name evidence="8" type="ORF">NE848_13245</name>
</gene>
<dbReference type="PROSITE" id="PS00584">
    <property type="entry name" value="PFKB_KINASES_2"/>
    <property type="match status" value="1"/>
</dbReference>
<dbReference type="PANTHER" id="PTHR46566:SF1">
    <property type="entry name" value="1-PHOSPHOFRUCTOKINASE"/>
    <property type="match status" value="1"/>
</dbReference>
<dbReference type="InterPro" id="IPR002173">
    <property type="entry name" value="Carboh/pur_kinase_PfkB_CS"/>
</dbReference>
<organism evidence="8 9">
    <name type="scientific">Gramella jeungdoensis</name>
    <dbReference type="NCBI Taxonomy" id="708091"/>
    <lineage>
        <taxon>Bacteria</taxon>
        <taxon>Pseudomonadati</taxon>
        <taxon>Bacteroidota</taxon>
        <taxon>Flavobacteriia</taxon>
        <taxon>Flavobacteriales</taxon>
        <taxon>Flavobacteriaceae</taxon>
        <taxon>Christiangramia</taxon>
    </lineage>
</organism>
<evidence type="ECO:0000256" key="1">
    <source>
        <dbReference type="ARBA" id="ARBA00010688"/>
    </source>
</evidence>
<name>A0ABT0Z3R0_9FLAO</name>
<dbReference type="InterPro" id="IPR011611">
    <property type="entry name" value="PfkB_dom"/>
</dbReference>
<keyword evidence="5" id="KW-0067">ATP-binding</keyword>
<feature type="domain" description="Carbohydrate kinase PfkB" evidence="7">
    <location>
        <begin position="11"/>
        <end position="284"/>
    </location>
</feature>
<proteinExistence type="inferred from homology"/>
<keyword evidence="2 6" id="KW-0808">Transferase</keyword>
<keyword evidence="3" id="KW-0547">Nucleotide-binding</keyword>
<accession>A0ABT0Z3R0</accession>
<keyword evidence="9" id="KW-1185">Reference proteome</keyword>
<sequence length="307" mass="33795">MVLSICPNPSIDCYAWIDGFNKGTVNRFSMIEEFPGGKGVHVALALAELEVDSKVLGFWGGHTGGWIKEQFQSRAVQFGGVELEENNRRCYTLISNNPNLNHTELLEPGPVITNEDFESFLKEFKEQSIDAEFISMSGSWPSKAPEDGYRRLIQLAKQQGTKVILDCTGKQLEEALKVGFFGIHLNHKEAEALCGSSDIKSLRKFLGDKVELIALTRGSEGLELAYKRTIIKAKIDIDPAQIISTVGSGDCLTAGILYALNKKLTLEEVAAWGAACGTANCLNKDLGMLKKTDVERLIKTVKIETHE</sequence>
<comment type="similarity">
    <text evidence="1">Belongs to the carbohydrate kinase PfkB family.</text>
</comment>
<dbReference type="PIRSF" id="PIRSF000535">
    <property type="entry name" value="1PFK/6PFK/LacC"/>
    <property type="match status" value="1"/>
</dbReference>
<evidence type="ECO:0000256" key="5">
    <source>
        <dbReference type="ARBA" id="ARBA00022840"/>
    </source>
</evidence>
<comment type="caution">
    <text evidence="8">The sequence shown here is derived from an EMBL/GenBank/DDBJ whole genome shotgun (WGS) entry which is preliminary data.</text>
</comment>
<evidence type="ECO:0000256" key="4">
    <source>
        <dbReference type="ARBA" id="ARBA00022777"/>
    </source>
</evidence>
<evidence type="ECO:0000259" key="7">
    <source>
        <dbReference type="Pfam" id="PF00294"/>
    </source>
</evidence>
<dbReference type="InterPro" id="IPR029056">
    <property type="entry name" value="Ribokinase-like"/>
</dbReference>
<dbReference type="Proteomes" id="UP001155077">
    <property type="component" value="Unassembled WGS sequence"/>
</dbReference>
<evidence type="ECO:0000313" key="9">
    <source>
        <dbReference type="Proteomes" id="UP001155077"/>
    </source>
</evidence>
<evidence type="ECO:0000256" key="6">
    <source>
        <dbReference type="PIRNR" id="PIRNR000535"/>
    </source>
</evidence>
<dbReference type="RefSeq" id="WP_252114365.1">
    <property type="nucleotide sequence ID" value="NZ_JAMSCK010000004.1"/>
</dbReference>